<gene>
    <name evidence="1" type="ORF">RRG08_012717</name>
</gene>
<accession>A0AAE1E8V3</accession>
<organism evidence="1 2">
    <name type="scientific">Elysia crispata</name>
    <name type="common">lettuce slug</name>
    <dbReference type="NCBI Taxonomy" id="231223"/>
    <lineage>
        <taxon>Eukaryota</taxon>
        <taxon>Metazoa</taxon>
        <taxon>Spiralia</taxon>
        <taxon>Lophotrochozoa</taxon>
        <taxon>Mollusca</taxon>
        <taxon>Gastropoda</taxon>
        <taxon>Heterobranchia</taxon>
        <taxon>Euthyneura</taxon>
        <taxon>Panpulmonata</taxon>
        <taxon>Sacoglossa</taxon>
        <taxon>Placobranchoidea</taxon>
        <taxon>Plakobranchidae</taxon>
        <taxon>Elysia</taxon>
    </lineage>
</organism>
<keyword evidence="2" id="KW-1185">Reference proteome</keyword>
<dbReference type="AlphaFoldDB" id="A0AAE1E8V3"/>
<evidence type="ECO:0000313" key="2">
    <source>
        <dbReference type="Proteomes" id="UP001283361"/>
    </source>
</evidence>
<protein>
    <submittedName>
        <fullName evidence="1">Uncharacterized protein</fullName>
    </submittedName>
</protein>
<dbReference type="Proteomes" id="UP001283361">
    <property type="component" value="Unassembled WGS sequence"/>
</dbReference>
<comment type="caution">
    <text evidence="1">The sequence shown here is derived from an EMBL/GenBank/DDBJ whole genome shotgun (WGS) entry which is preliminary data.</text>
</comment>
<reference evidence="1" key="1">
    <citation type="journal article" date="2023" name="G3 (Bethesda)">
        <title>A reference genome for the long-term kleptoplast-retaining sea slug Elysia crispata morphotype clarki.</title>
        <authorList>
            <person name="Eastman K.E."/>
            <person name="Pendleton A.L."/>
            <person name="Shaikh M.A."/>
            <person name="Suttiyut T."/>
            <person name="Ogas R."/>
            <person name="Tomko P."/>
            <person name="Gavelis G."/>
            <person name="Widhalm J.R."/>
            <person name="Wisecaver J.H."/>
        </authorList>
    </citation>
    <scope>NUCLEOTIDE SEQUENCE</scope>
    <source>
        <strain evidence="1">ECLA1</strain>
    </source>
</reference>
<proteinExistence type="predicted"/>
<sequence>MTGGEQVASGGETSTRGFLAVLLVITRLSVSRATELILGLALVLDILSEQETLSFYHWRSLKETEI</sequence>
<evidence type="ECO:0000313" key="1">
    <source>
        <dbReference type="EMBL" id="KAK3798644.1"/>
    </source>
</evidence>
<dbReference type="EMBL" id="JAWDGP010000650">
    <property type="protein sequence ID" value="KAK3798644.1"/>
    <property type="molecule type" value="Genomic_DNA"/>
</dbReference>
<name>A0AAE1E8V3_9GAST</name>